<dbReference type="CDD" id="cd07331">
    <property type="entry name" value="M48C_Oma1_like"/>
    <property type="match status" value="1"/>
</dbReference>
<evidence type="ECO:0000313" key="14">
    <source>
        <dbReference type="EMBL" id="SBP11594.1"/>
    </source>
</evidence>
<dbReference type="Pfam" id="PF01435">
    <property type="entry name" value="Peptidase_M48"/>
    <property type="match status" value="1"/>
</dbReference>
<evidence type="ECO:0000256" key="2">
    <source>
        <dbReference type="ARBA" id="ARBA00011182"/>
    </source>
</evidence>
<proteinExistence type="inferred from homology"/>
<evidence type="ECO:0000256" key="12">
    <source>
        <dbReference type="SAM" id="Phobius"/>
    </source>
</evidence>
<keyword evidence="6" id="KW-0862">Zinc</keyword>
<dbReference type="PANTHER" id="PTHR22726">
    <property type="entry name" value="METALLOENDOPEPTIDASE OMA1"/>
    <property type="match status" value="1"/>
</dbReference>
<protein>
    <recommendedName>
        <fullName evidence="9">Metalloendopeptidase OMA1, mitochondrial</fullName>
    </recommendedName>
    <alternativeName>
        <fullName evidence="10">Overlapping with the m-AAA protease 1 homolog</fullName>
    </alternativeName>
</protein>
<reference evidence="14" key="2">
    <citation type="submission" date="2016-06" db="EMBL/GenBank/DDBJ databases">
        <title>The genome of a short-lived fish provides insights into sex chromosome evolution and the genetic control of aging.</title>
        <authorList>
            <person name="Reichwald K."/>
            <person name="Felder M."/>
            <person name="Petzold A."/>
            <person name="Koch P."/>
            <person name="Groth M."/>
            <person name="Platzer M."/>
        </authorList>
    </citation>
    <scope>NUCLEOTIDE SEQUENCE</scope>
    <source>
        <tissue evidence="14">Brain</tissue>
    </source>
</reference>
<feature type="compositionally biased region" description="Polar residues" evidence="11">
    <location>
        <begin position="376"/>
        <end position="387"/>
    </location>
</feature>
<keyword evidence="7" id="KW-0482">Metalloprotease</keyword>
<evidence type="ECO:0000259" key="13">
    <source>
        <dbReference type="Pfam" id="PF01435"/>
    </source>
</evidence>
<reference evidence="14" key="1">
    <citation type="submission" date="2016-05" db="EMBL/GenBank/DDBJ databases">
        <authorList>
            <person name="Lavstsen T."/>
            <person name="Jespersen J.S."/>
        </authorList>
    </citation>
    <scope>NUCLEOTIDE SEQUENCE</scope>
    <source>
        <tissue evidence="14">Brain</tissue>
    </source>
</reference>
<evidence type="ECO:0000256" key="7">
    <source>
        <dbReference type="ARBA" id="ARBA00023049"/>
    </source>
</evidence>
<keyword evidence="12" id="KW-0812">Transmembrane</keyword>
<feature type="region of interest" description="Disordered" evidence="11">
    <location>
        <begin position="479"/>
        <end position="514"/>
    </location>
</feature>
<dbReference type="GO" id="GO:0005743">
    <property type="term" value="C:mitochondrial inner membrane"/>
    <property type="evidence" value="ECO:0007669"/>
    <property type="project" value="TreeGrafter"/>
</dbReference>
<evidence type="ECO:0000256" key="4">
    <source>
        <dbReference type="ARBA" id="ARBA00022723"/>
    </source>
</evidence>
<dbReference type="InterPro" id="IPR051156">
    <property type="entry name" value="Mito/Outer_Membr_Metalloprot"/>
</dbReference>
<keyword evidence="12" id="KW-0472">Membrane</keyword>
<dbReference type="GO" id="GO:0004222">
    <property type="term" value="F:metalloendopeptidase activity"/>
    <property type="evidence" value="ECO:0007669"/>
    <property type="project" value="InterPro"/>
</dbReference>
<feature type="region of interest" description="Disordered" evidence="11">
    <location>
        <begin position="439"/>
        <end position="465"/>
    </location>
</feature>
<name>A0A1A7X1B5_9TELE</name>
<sequence length="514" mass="57408">MALLCGNILRNSRFAVRLHVARNLHLSEQMTCRVREIRSVCSYVNFQTTSTYLRLFATRQLCGKAWTVCPQICPHVLIQCGHHIHTSDPRRALPVPLIWMVLKPLQKLVAILLGRSIRKWWTALPQNRRQLMREWVRKHRWHFAAGGGAALVIIALLLLTHLDESPVTGRIRLLVFSREKYRELAALTLEMHLEEFAESLLPDTHPLHQMVEQSVQLLVQRNKDIPQVSEVPWSVHVVESPQINAFVLPNGEVFMFTGMLEAVADTDQLMIVLGHEMAHAILEHSAEQASLSHVVDFLSLILVTAIWALFPGDFLALLGGWAKDKLTELMFNHPYSRKLETEADRVGLQLAAKACADVRTGPVFWQQMELADQLTGKPTSPEWLSTHPSHRNRSSQLDRLIPQALELRESCACPALSPPDPRAVFSETVRIMLTKEQFGGGLQRSHQLQPASDPTAPPPSQTVLTSPSTLVANHLIKSEAPVSASETDVASIVPAAVGETESQHGQQNTSQQGS</sequence>
<keyword evidence="3" id="KW-0645">Protease</keyword>
<evidence type="ECO:0000256" key="11">
    <source>
        <dbReference type="SAM" id="MobiDB-lite"/>
    </source>
</evidence>
<accession>A0A1A7X1B5</accession>
<dbReference type="GO" id="GO:0006515">
    <property type="term" value="P:protein quality control for misfolded or incompletely synthesized proteins"/>
    <property type="evidence" value="ECO:0007669"/>
    <property type="project" value="TreeGrafter"/>
</dbReference>
<dbReference type="EMBL" id="HADW01010194">
    <property type="protein sequence ID" value="SBP11594.1"/>
    <property type="molecule type" value="Transcribed_RNA"/>
</dbReference>
<comment type="similarity">
    <text evidence="8">Belongs to the peptidase M48 family.</text>
</comment>
<keyword evidence="5" id="KW-0378">Hydrolase</keyword>
<dbReference type="GO" id="GO:0046872">
    <property type="term" value="F:metal ion binding"/>
    <property type="evidence" value="ECO:0007669"/>
    <property type="project" value="UniProtKB-KW"/>
</dbReference>
<comment type="subunit">
    <text evidence="2">Homooligomer.</text>
</comment>
<evidence type="ECO:0000256" key="10">
    <source>
        <dbReference type="ARBA" id="ARBA00042978"/>
    </source>
</evidence>
<evidence type="ECO:0000256" key="8">
    <source>
        <dbReference type="ARBA" id="ARBA00038233"/>
    </source>
</evidence>
<dbReference type="Gene3D" id="3.30.2010.10">
    <property type="entry name" value="Metalloproteases ('zincins'), catalytic domain"/>
    <property type="match status" value="1"/>
</dbReference>
<evidence type="ECO:0000256" key="3">
    <source>
        <dbReference type="ARBA" id="ARBA00022670"/>
    </source>
</evidence>
<evidence type="ECO:0000256" key="5">
    <source>
        <dbReference type="ARBA" id="ARBA00022801"/>
    </source>
</evidence>
<evidence type="ECO:0000256" key="6">
    <source>
        <dbReference type="ARBA" id="ARBA00022833"/>
    </source>
</evidence>
<keyword evidence="12" id="KW-1133">Transmembrane helix</keyword>
<feature type="transmembrane region" description="Helical" evidence="12">
    <location>
        <begin position="141"/>
        <end position="162"/>
    </location>
</feature>
<dbReference type="InterPro" id="IPR001915">
    <property type="entry name" value="Peptidase_M48"/>
</dbReference>
<feature type="region of interest" description="Disordered" evidence="11">
    <location>
        <begin position="376"/>
        <end position="396"/>
    </location>
</feature>
<dbReference type="PANTHER" id="PTHR22726:SF1">
    <property type="entry name" value="METALLOENDOPEPTIDASE OMA1, MITOCHONDRIAL"/>
    <property type="match status" value="1"/>
</dbReference>
<keyword evidence="4" id="KW-0479">Metal-binding</keyword>
<organism evidence="14">
    <name type="scientific">Iconisemion striatum</name>
    <dbReference type="NCBI Taxonomy" id="60296"/>
    <lineage>
        <taxon>Eukaryota</taxon>
        <taxon>Metazoa</taxon>
        <taxon>Chordata</taxon>
        <taxon>Craniata</taxon>
        <taxon>Vertebrata</taxon>
        <taxon>Euteleostomi</taxon>
        <taxon>Actinopterygii</taxon>
        <taxon>Neopterygii</taxon>
        <taxon>Teleostei</taxon>
        <taxon>Neoteleostei</taxon>
        <taxon>Acanthomorphata</taxon>
        <taxon>Ovalentaria</taxon>
        <taxon>Atherinomorphae</taxon>
        <taxon>Cyprinodontiformes</taxon>
        <taxon>Nothobranchiidae</taxon>
        <taxon>Iconisemion</taxon>
    </lineage>
</organism>
<feature type="compositionally biased region" description="Polar residues" evidence="11">
    <location>
        <begin position="503"/>
        <end position="514"/>
    </location>
</feature>
<dbReference type="AlphaFoldDB" id="A0A1A7X1B5"/>
<evidence type="ECO:0000256" key="9">
    <source>
        <dbReference type="ARBA" id="ARBA00040360"/>
    </source>
</evidence>
<comment type="cofactor">
    <cofactor evidence="1">
        <name>Zn(2+)</name>
        <dbReference type="ChEBI" id="CHEBI:29105"/>
    </cofactor>
</comment>
<dbReference type="GO" id="GO:0034982">
    <property type="term" value="P:mitochondrial protein processing"/>
    <property type="evidence" value="ECO:0007669"/>
    <property type="project" value="TreeGrafter"/>
</dbReference>
<evidence type="ECO:0000256" key="1">
    <source>
        <dbReference type="ARBA" id="ARBA00001947"/>
    </source>
</evidence>
<feature type="domain" description="Peptidase M48" evidence="13">
    <location>
        <begin position="213"/>
        <end position="399"/>
    </location>
</feature>
<gene>
    <name evidence="14" type="primary">OMA1</name>
</gene>